<dbReference type="InterPro" id="IPR016024">
    <property type="entry name" value="ARM-type_fold"/>
</dbReference>
<evidence type="ECO:0000256" key="1">
    <source>
        <dbReference type="ARBA" id="ARBA00022468"/>
    </source>
</evidence>
<dbReference type="PROSITE" id="PS50085">
    <property type="entry name" value="RAPGAP"/>
    <property type="match status" value="1"/>
</dbReference>
<dbReference type="Proteomes" id="UP000258309">
    <property type="component" value="Unassembled WGS sequence"/>
</dbReference>
<evidence type="ECO:0000256" key="2">
    <source>
        <dbReference type="SAM" id="MobiDB-lite"/>
    </source>
</evidence>
<evidence type="ECO:0000313" key="4">
    <source>
        <dbReference type="EMBL" id="RFU25679.1"/>
    </source>
</evidence>
<feature type="compositionally biased region" description="Polar residues" evidence="2">
    <location>
        <begin position="1533"/>
        <end position="1543"/>
    </location>
</feature>
<name>A0A3E2GX37_SCYLI</name>
<dbReference type="Pfam" id="PF02145">
    <property type="entry name" value="Rap_GAP"/>
    <property type="match status" value="1"/>
</dbReference>
<dbReference type="InterPro" id="IPR035974">
    <property type="entry name" value="Rap/Ran-GAP_sf"/>
</dbReference>
<dbReference type="InterPro" id="IPR000331">
    <property type="entry name" value="Rap/Ran_GAP_dom"/>
</dbReference>
<dbReference type="InterPro" id="IPR018515">
    <property type="entry name" value="Tuberin-type_domain"/>
</dbReference>
<protein>
    <recommendedName>
        <fullName evidence="3">Rap-GAP domain-containing protein</fullName>
    </recommendedName>
</protein>
<dbReference type="GO" id="GO:0005096">
    <property type="term" value="F:GTPase activator activity"/>
    <property type="evidence" value="ECO:0007669"/>
    <property type="project" value="UniProtKB-KW"/>
</dbReference>
<dbReference type="STRING" id="5539.A0A3E2GX37"/>
<feature type="compositionally biased region" description="Basic and acidic residues" evidence="2">
    <location>
        <begin position="759"/>
        <end position="776"/>
    </location>
</feature>
<dbReference type="OrthoDB" id="19311at2759"/>
<dbReference type="GO" id="GO:0005634">
    <property type="term" value="C:nucleus"/>
    <property type="evidence" value="ECO:0007669"/>
    <property type="project" value="InterPro"/>
</dbReference>
<feature type="region of interest" description="Disordered" evidence="2">
    <location>
        <begin position="1"/>
        <end position="21"/>
    </location>
</feature>
<gene>
    <name evidence="4" type="ORF">B7463_g10662</name>
</gene>
<dbReference type="OMA" id="ATRFLMN"/>
<dbReference type="GO" id="GO:0033596">
    <property type="term" value="C:TSC1-TSC2 complex"/>
    <property type="evidence" value="ECO:0007669"/>
    <property type="project" value="TreeGrafter"/>
</dbReference>
<feature type="non-terminal residue" evidence="4">
    <location>
        <position position="1595"/>
    </location>
</feature>
<dbReference type="Pfam" id="PF11864">
    <property type="entry name" value="DUF3384"/>
    <property type="match status" value="1"/>
</dbReference>
<evidence type="ECO:0000259" key="3">
    <source>
        <dbReference type="PROSITE" id="PS50085"/>
    </source>
</evidence>
<feature type="compositionally biased region" description="Polar residues" evidence="2">
    <location>
        <begin position="1"/>
        <end position="19"/>
    </location>
</feature>
<dbReference type="Gene3D" id="3.40.50.11210">
    <property type="entry name" value="Rap/Ran-GAP"/>
    <property type="match status" value="1"/>
</dbReference>
<feature type="non-terminal residue" evidence="4">
    <location>
        <position position="1"/>
    </location>
</feature>
<sequence length="1595" mass="178410">MSPSNGDSPLSPESRSSGGLASVFKSLTGKGSVKSATPSSPAAISNIQVAQQLSAIAPKNAIYGGPPNFDQLYEQLKSEKPLSERLAAAQSLRYIVLDYPLSDVVNIWYVAKDLIEPTKPVEARVAGFELLTACVQHGEPADLERLEYFKTLTAPANPDDFHLQLAAVVELAKHGKDLSGFHYYAIPLLTRWLRESFSATSAARKHAGRQTRVLKGKAPLGEETNFALLFAFIIDVIKFSFNVSSEETTGNLIDVVLFICTHTPLWNDLRACIGVIDAIVTYGEIPSDKLLGCVKVLCSIHCLVEDVQPEAWRTISNLCKSHNGQTMVRILLDILQDPRSEGANEKQTIRDVRGALSVLEKLFAQNGEDGYPLIPFALLMDGLSKVLVLDHPKVETDILRFVLSFFNEEAHGVIDNVIEEDWSIMFDVVSKCAYRASDTSNGRVITVRSQAGSNGLTKEELQEQTAVSGIAQILYNIISRIEELLVKTPPGEFFQRDDCIKFFVDVHSHLPESCAKLVIDYYMEYRFCYPSDSEWKRNITVILESFFEDRSQPTHIRLHALKAVTDVFEVVDMVDDHEDAEAIRDFVTAILDDIKHEKDIMVLQEVIAFTVLATESADESLFNYIIQAIRESVMDDRIQSPVGSPSSSRQGLMNRTWSISSAVPHLTQTPTNVVTKGLTQIFMNQMDKSAFKAVRVYNELIWIAKSHSCEIDARISAMKLLFRLRADWANRIYLTPFTESDGLAASLYRTAASLARKQAADEAAHQTRPHRADDNNQSRVSRSTSFGGGHRTLQRSSSGVQRTLQRNHQMWMLPDPDALPGLTSDKASTVLVSSLEVEDPSVSAMSNITALDMATYLDTIIALLENGCDWEVYSFILVHLPSQLTNQALFRDAIFQIQFLRTVLCEEIKLNSFHEPPASSGLRKADVAICLFQILTMVMSYHQHFKKHDEDEIVRTFLQGVGTWERAAKSCIHALSICCHELPVSTSKALVTILQKMSQIITQSHVAVHILEFLACLARMPNLYVNFREDEYRTVFAICFRYLQYVRDQASKESNRHSYGRNSGVSLENSRGIPDSTAESNFQPNTSDDLPQYVYALAYHVITFWFLALKLPDRAGQVSWIAKNLVSIDAAGRERIDEQAQVTLDFMQRVAYADVDESASDLDFASDHLGQILKKRWVIGQSIVTIEQATSSGWAQITKRQPSGTSCYIIREKFTRPPPHQSQFLTDGTRDPRHSDFNVVLPSHLLLQLSASMPQPADSLRPIPLPDDDAIRRAVASLDRSFTVDGHKVGVIYIGENQTDEVEILSNVMGSSDYTDFLTRLGTLTRLKGAKFNTQGLDREYDSDGEYAFCWRDRVTEIVFHVTTQMPTNLEHDPQCINKKRHIGNDFVNIIFNNSGLPFRFDTFPSDFNYVNIVITPESRESFVATRLRTGSHSQNAFYKVQVMSKPGFPEISPAAETKIMSLKSLPGFIRLLALNASVFSLVWYNREGGEHVSSWRNRLREINRLREKYGPKPSNSVSTSTSPPGTASSGSDARNTAATRESLNSLRRSSVVTFLTNNSEQNSHRSSVLSTAETEVGVTCEESMVDTLDFSRWA</sequence>
<feature type="region of interest" description="Disordered" evidence="2">
    <location>
        <begin position="1507"/>
        <end position="1543"/>
    </location>
</feature>
<dbReference type="GO" id="GO:0051056">
    <property type="term" value="P:regulation of small GTPase mediated signal transduction"/>
    <property type="evidence" value="ECO:0007669"/>
    <property type="project" value="InterPro"/>
</dbReference>
<comment type="caution">
    <text evidence="4">The sequence shown here is derived from an EMBL/GenBank/DDBJ whole genome shotgun (WGS) entry which is preliminary data.</text>
</comment>
<feature type="domain" description="Rap-GAP" evidence="3">
    <location>
        <begin position="1275"/>
        <end position="1514"/>
    </location>
</feature>
<feature type="compositionally biased region" description="Low complexity" evidence="2">
    <location>
        <begin position="1514"/>
        <end position="1532"/>
    </location>
</feature>
<accession>A0A3E2GX37</accession>
<dbReference type="GO" id="GO:0032007">
    <property type="term" value="P:negative regulation of TOR signaling"/>
    <property type="evidence" value="ECO:0007669"/>
    <property type="project" value="TreeGrafter"/>
</dbReference>
<reference evidence="4 5" key="1">
    <citation type="submission" date="2018-05" db="EMBL/GenBank/DDBJ databases">
        <title>Draft genome sequence of Scytalidium lignicola DSM 105466, a ubiquitous saprotrophic fungus.</title>
        <authorList>
            <person name="Buettner E."/>
            <person name="Gebauer A.M."/>
            <person name="Hofrichter M."/>
            <person name="Liers C."/>
            <person name="Kellner H."/>
        </authorList>
    </citation>
    <scope>NUCLEOTIDE SEQUENCE [LARGE SCALE GENOMIC DNA]</scope>
    <source>
        <strain evidence="4 5">DSM 105466</strain>
    </source>
</reference>
<dbReference type="PANTHER" id="PTHR10063">
    <property type="entry name" value="TUBERIN"/>
    <property type="match status" value="1"/>
</dbReference>
<dbReference type="SUPFAM" id="SSF48371">
    <property type="entry name" value="ARM repeat"/>
    <property type="match status" value="1"/>
</dbReference>
<dbReference type="Pfam" id="PF03542">
    <property type="entry name" value="Tuberin"/>
    <property type="match status" value="1"/>
</dbReference>
<keyword evidence="5" id="KW-1185">Reference proteome</keyword>
<keyword evidence="1" id="KW-0343">GTPase activation</keyword>
<dbReference type="InterPro" id="IPR024584">
    <property type="entry name" value="Tuberin_N"/>
</dbReference>
<evidence type="ECO:0000313" key="5">
    <source>
        <dbReference type="Proteomes" id="UP000258309"/>
    </source>
</evidence>
<feature type="region of interest" description="Disordered" evidence="2">
    <location>
        <begin position="759"/>
        <end position="799"/>
    </location>
</feature>
<dbReference type="PANTHER" id="PTHR10063:SF0">
    <property type="entry name" value="TUBERIN"/>
    <property type="match status" value="1"/>
</dbReference>
<dbReference type="FunFam" id="3.40.50.11210:FF:000007">
    <property type="entry name" value="Tuberous sclerosis 2"/>
    <property type="match status" value="1"/>
</dbReference>
<proteinExistence type="predicted"/>
<dbReference type="SUPFAM" id="SSF111347">
    <property type="entry name" value="Rap/Ran-GAP"/>
    <property type="match status" value="1"/>
</dbReference>
<dbReference type="InterPro" id="IPR027107">
    <property type="entry name" value="Tuberin/Ral-act_asu"/>
</dbReference>
<dbReference type="EMBL" id="NCSJ02000315">
    <property type="protein sequence ID" value="RFU25679.1"/>
    <property type="molecule type" value="Genomic_DNA"/>
</dbReference>
<organism evidence="4 5">
    <name type="scientific">Scytalidium lignicola</name>
    <name type="common">Hyphomycete</name>
    <dbReference type="NCBI Taxonomy" id="5539"/>
    <lineage>
        <taxon>Eukaryota</taxon>
        <taxon>Fungi</taxon>
        <taxon>Dikarya</taxon>
        <taxon>Ascomycota</taxon>
        <taxon>Pezizomycotina</taxon>
        <taxon>Leotiomycetes</taxon>
        <taxon>Leotiomycetes incertae sedis</taxon>
        <taxon>Scytalidium</taxon>
    </lineage>
</organism>